<name>A0AAN9TEF0_9HEMI</name>
<feature type="region of interest" description="Disordered" evidence="1">
    <location>
        <begin position="80"/>
        <end position="112"/>
    </location>
</feature>
<dbReference type="AlphaFoldDB" id="A0AAN9TEF0"/>
<keyword evidence="3" id="KW-1185">Reference proteome</keyword>
<gene>
    <name evidence="2" type="ORF">V9T40_000997</name>
</gene>
<feature type="compositionally biased region" description="Low complexity" evidence="1">
    <location>
        <begin position="80"/>
        <end position="97"/>
    </location>
</feature>
<evidence type="ECO:0000256" key="1">
    <source>
        <dbReference type="SAM" id="MobiDB-lite"/>
    </source>
</evidence>
<feature type="compositionally biased region" description="Basic and acidic residues" evidence="1">
    <location>
        <begin position="103"/>
        <end position="112"/>
    </location>
</feature>
<evidence type="ECO:0000313" key="3">
    <source>
        <dbReference type="Proteomes" id="UP001367676"/>
    </source>
</evidence>
<protein>
    <submittedName>
        <fullName evidence="2">Uncharacterized protein</fullName>
    </submittedName>
</protein>
<dbReference type="EMBL" id="JBBCAQ010000034">
    <property type="protein sequence ID" value="KAK7580368.1"/>
    <property type="molecule type" value="Genomic_DNA"/>
</dbReference>
<dbReference type="Proteomes" id="UP001367676">
    <property type="component" value="Unassembled WGS sequence"/>
</dbReference>
<comment type="caution">
    <text evidence="2">The sequence shown here is derived from an EMBL/GenBank/DDBJ whole genome shotgun (WGS) entry which is preliminary data.</text>
</comment>
<evidence type="ECO:0000313" key="2">
    <source>
        <dbReference type="EMBL" id="KAK7580368.1"/>
    </source>
</evidence>
<organism evidence="2 3">
    <name type="scientific">Parthenolecanium corni</name>
    <dbReference type="NCBI Taxonomy" id="536013"/>
    <lineage>
        <taxon>Eukaryota</taxon>
        <taxon>Metazoa</taxon>
        <taxon>Ecdysozoa</taxon>
        <taxon>Arthropoda</taxon>
        <taxon>Hexapoda</taxon>
        <taxon>Insecta</taxon>
        <taxon>Pterygota</taxon>
        <taxon>Neoptera</taxon>
        <taxon>Paraneoptera</taxon>
        <taxon>Hemiptera</taxon>
        <taxon>Sternorrhyncha</taxon>
        <taxon>Coccoidea</taxon>
        <taxon>Coccidae</taxon>
        <taxon>Parthenolecanium</taxon>
    </lineage>
</organism>
<sequence length="173" mass="20074">MLEPVKIKYRKLPFGVKVNLTKIESNIFRNDINVNFDHVIESMYEWILSQPNITEDEEFDVDIYMDHDAQEAIARDLHLLPDSASDPSDPENSSPELGAADSTPKDDPENKKNTFARRLRRHLRCVILAKDNQDVSVLGPVFQSTFKKKVCLLRYYHALHIPLDTYKEWFIAV</sequence>
<proteinExistence type="predicted"/>
<accession>A0AAN9TEF0</accession>
<reference evidence="2 3" key="1">
    <citation type="submission" date="2024-03" db="EMBL/GenBank/DDBJ databases">
        <title>Adaptation during the transition from Ophiocordyceps entomopathogen to insect associate is accompanied by gene loss and intensified selection.</title>
        <authorList>
            <person name="Ward C.M."/>
            <person name="Onetto C.A."/>
            <person name="Borneman A.R."/>
        </authorList>
    </citation>
    <scope>NUCLEOTIDE SEQUENCE [LARGE SCALE GENOMIC DNA]</scope>
    <source>
        <strain evidence="2">AWRI1</strain>
        <tissue evidence="2">Single Adult Female</tissue>
    </source>
</reference>